<dbReference type="AlphaFoldDB" id="A0A2T0WTE8"/>
<name>A0A2T0WTE8_9BACT</name>
<gene>
    <name evidence="1" type="ORF">CLW00_102437</name>
</gene>
<dbReference type="PROSITE" id="PS51257">
    <property type="entry name" value="PROKAR_LIPOPROTEIN"/>
    <property type="match status" value="1"/>
</dbReference>
<accession>A0A2T0WTE8</accession>
<protein>
    <submittedName>
        <fullName evidence="1">Uncharacterized protein DUF4221</fullName>
    </submittedName>
</protein>
<dbReference type="OrthoDB" id="833511at2"/>
<dbReference type="Proteomes" id="UP000238157">
    <property type="component" value="Unassembled WGS sequence"/>
</dbReference>
<dbReference type="RefSeq" id="WP_106132622.1">
    <property type="nucleotide sequence ID" value="NZ_PVTR01000002.1"/>
</dbReference>
<organism evidence="1 2">
    <name type="scientific">Mongoliibacter ruber</name>
    <dbReference type="NCBI Taxonomy" id="1750599"/>
    <lineage>
        <taxon>Bacteria</taxon>
        <taxon>Pseudomonadati</taxon>
        <taxon>Bacteroidota</taxon>
        <taxon>Cytophagia</taxon>
        <taxon>Cytophagales</taxon>
        <taxon>Cyclobacteriaceae</taxon>
        <taxon>Mongoliibacter</taxon>
    </lineage>
</organism>
<comment type="caution">
    <text evidence="1">The sequence shown here is derived from an EMBL/GenBank/DDBJ whole genome shotgun (WGS) entry which is preliminary data.</text>
</comment>
<keyword evidence="2" id="KW-1185">Reference proteome</keyword>
<sequence length="380" mass="44244">MRNTVLILSLLFFFACKPSDKSKQRNGELTFEVQIDTVMVDAKDEILMAGTNLYMSDLSADKQYLYKFDDKQYLLEMIDLDNLELVRKIQFEKDGPTGLGTYLNFFTYISEDEYAFSSFMNSLIVNERGERSWEFNLRNQKFEGEQLEEGENLSPGYTFTKGKDEFYTRISKHPNHSNFIAKVNTIDNTVKRIEIPQFEKLKDFQIHMEMEGRGMMTLHSSIHLQPWNDDLIITNNIFNEVIIYKSKEDTVIARKFESKLTPNSKTANFKTLVTSQEEMGAEYSKMKSQIEFGPFLFDESSNRYYRLSDISKLNPEGEFEKSDVFLTVFDQDLQMIGETKIKEYVKSPSNSCFAKDGAIWLHENVDDELGFIRIKVMEAS</sequence>
<dbReference type="Pfam" id="PF13970">
    <property type="entry name" value="DUF4221"/>
    <property type="match status" value="1"/>
</dbReference>
<dbReference type="EMBL" id="PVTR01000002">
    <property type="protein sequence ID" value="PRY89959.1"/>
    <property type="molecule type" value="Genomic_DNA"/>
</dbReference>
<reference evidence="1 2" key="1">
    <citation type="submission" date="2018-03" db="EMBL/GenBank/DDBJ databases">
        <title>Genomic Encyclopedia of Archaeal and Bacterial Type Strains, Phase II (KMG-II): from individual species to whole genera.</title>
        <authorList>
            <person name="Goeker M."/>
        </authorList>
    </citation>
    <scope>NUCLEOTIDE SEQUENCE [LARGE SCALE GENOMIC DNA]</scope>
    <source>
        <strain evidence="1 2">DSM 27929</strain>
    </source>
</reference>
<dbReference type="InterPro" id="IPR025316">
    <property type="entry name" value="DUF4221"/>
</dbReference>
<evidence type="ECO:0000313" key="2">
    <source>
        <dbReference type="Proteomes" id="UP000238157"/>
    </source>
</evidence>
<evidence type="ECO:0000313" key="1">
    <source>
        <dbReference type="EMBL" id="PRY89959.1"/>
    </source>
</evidence>
<proteinExistence type="predicted"/>